<name>A0A816ZRT2_9BILA</name>
<dbReference type="EMBL" id="CAJNRF010017379">
    <property type="protein sequence ID" value="CAF2229587.1"/>
    <property type="molecule type" value="Genomic_DNA"/>
</dbReference>
<evidence type="ECO:0000313" key="2">
    <source>
        <dbReference type="Proteomes" id="UP000663856"/>
    </source>
</evidence>
<dbReference type="Proteomes" id="UP000663856">
    <property type="component" value="Unassembled WGS sequence"/>
</dbReference>
<gene>
    <name evidence="1" type="ORF">WKI299_LOCUS35951</name>
</gene>
<sequence>MNKKTITKKTIVRRQTLHQKLNDLPQFTSLLPVTTCVMQTTRKQNMFHVLIQQAKETTLFTMSIPKESSDSNTLSLNFAFIHESSIVTFTIDYSHEKDHNTPFHWILEYFFIFLFSPSKTIYTWGNIIPNLKSIKKYDLFDNDALSQGNFIDIQQKFTPWYNNLFGHELTCQQYLKYDEIDGHLCSCAHRPYKSSACQWSLSKAVMYTFDQRGNIIPNLKSIKKYDLFDNDALSQANFIDIQQKFTPWYNNLFGHELTCQQYLKYDEIDGHLCSCAHRPYKSSTCQWSLSKAVMYTFDQRFSDRPHGIAQCLAIAKLAHAIDKIETIQELKKLE</sequence>
<dbReference type="AlphaFoldDB" id="A0A816ZRT2"/>
<protein>
    <submittedName>
        <fullName evidence="1">Uncharacterized protein</fullName>
    </submittedName>
</protein>
<organism evidence="1 2">
    <name type="scientific">Rotaria magnacalcarata</name>
    <dbReference type="NCBI Taxonomy" id="392030"/>
    <lineage>
        <taxon>Eukaryota</taxon>
        <taxon>Metazoa</taxon>
        <taxon>Spiralia</taxon>
        <taxon>Gnathifera</taxon>
        <taxon>Rotifera</taxon>
        <taxon>Eurotatoria</taxon>
        <taxon>Bdelloidea</taxon>
        <taxon>Philodinida</taxon>
        <taxon>Philodinidae</taxon>
        <taxon>Rotaria</taxon>
    </lineage>
</organism>
<reference evidence="1" key="1">
    <citation type="submission" date="2021-02" db="EMBL/GenBank/DDBJ databases">
        <authorList>
            <person name="Nowell W R."/>
        </authorList>
    </citation>
    <scope>NUCLEOTIDE SEQUENCE</scope>
</reference>
<proteinExistence type="predicted"/>
<evidence type="ECO:0000313" key="1">
    <source>
        <dbReference type="EMBL" id="CAF2229587.1"/>
    </source>
</evidence>
<comment type="caution">
    <text evidence="1">The sequence shown here is derived from an EMBL/GenBank/DDBJ whole genome shotgun (WGS) entry which is preliminary data.</text>
</comment>
<accession>A0A816ZRT2</accession>